<dbReference type="InterPro" id="IPR052158">
    <property type="entry name" value="INH-QAR"/>
</dbReference>
<dbReference type="EMBL" id="KN831805">
    <property type="protein sequence ID" value="KIM36481.1"/>
    <property type="molecule type" value="Genomic_DNA"/>
</dbReference>
<dbReference type="InterPro" id="IPR029062">
    <property type="entry name" value="Class_I_gatase-like"/>
</dbReference>
<reference evidence="2" key="2">
    <citation type="submission" date="2015-01" db="EMBL/GenBank/DDBJ databases">
        <title>Evolutionary Origins and Diversification of the Mycorrhizal Mutualists.</title>
        <authorList>
            <consortium name="DOE Joint Genome Institute"/>
            <consortium name="Mycorrhizal Genomics Consortium"/>
            <person name="Kohler A."/>
            <person name="Kuo A."/>
            <person name="Nagy L.G."/>
            <person name="Floudas D."/>
            <person name="Copeland A."/>
            <person name="Barry K.W."/>
            <person name="Cichocki N."/>
            <person name="Veneault-Fourrey C."/>
            <person name="LaButti K."/>
            <person name="Lindquist E.A."/>
            <person name="Lipzen A."/>
            <person name="Lundell T."/>
            <person name="Morin E."/>
            <person name="Murat C."/>
            <person name="Riley R."/>
            <person name="Ohm R."/>
            <person name="Sun H."/>
            <person name="Tunlid A."/>
            <person name="Henrissat B."/>
            <person name="Grigoriev I.V."/>
            <person name="Hibbett D.S."/>
            <person name="Martin F."/>
        </authorList>
    </citation>
    <scope>NUCLEOTIDE SEQUENCE [LARGE SCALE GENOMIC DNA]</scope>
    <source>
        <strain evidence="2">h7</strain>
    </source>
</reference>
<dbReference type="HOGENOM" id="CLU_000445_44_8_1"/>
<dbReference type="AlphaFoldDB" id="A0A0C3BYF3"/>
<accession>A0A0C3BYF3</accession>
<name>A0A0C3BYF3_HEBCY</name>
<evidence type="ECO:0000313" key="1">
    <source>
        <dbReference type="EMBL" id="KIM36481.1"/>
    </source>
</evidence>
<dbReference type="STRING" id="686832.A0A0C3BYF3"/>
<keyword evidence="2" id="KW-1185">Reference proteome</keyword>
<proteinExistence type="predicted"/>
<protein>
    <submittedName>
        <fullName evidence="1">Uncharacterized protein</fullName>
    </submittedName>
</protein>
<dbReference type="PANTHER" id="PTHR43130">
    <property type="entry name" value="ARAC-FAMILY TRANSCRIPTIONAL REGULATOR"/>
    <property type="match status" value="1"/>
</dbReference>
<dbReference type="SUPFAM" id="SSF52317">
    <property type="entry name" value="Class I glutamine amidotransferase-like"/>
    <property type="match status" value="1"/>
</dbReference>
<sequence length="228" mass="24888">MPNQTLNFGLLLLPEYQWLDAAGSVDYINTHSYQILSRLPLSPAVIEKAPIMNWHYISNDLTPIRSTSGPLQQPSCTYDTCPQIDYLVVPGPDPFVPLPEGCAGFLQKLIAEPSFKALLLVCTGSMAIAQTGILDGLNVCSNKVALKMAVDRGLLNKNVKWVGDRRWIVDGKVWSAGGVTAGIDLAAEFSRVHFDSEVVAFSEDLMEYEPNPAQPDPFARILDGVVLA</sequence>
<reference evidence="1 2" key="1">
    <citation type="submission" date="2014-04" db="EMBL/GenBank/DDBJ databases">
        <authorList>
            <consortium name="DOE Joint Genome Institute"/>
            <person name="Kuo A."/>
            <person name="Gay G."/>
            <person name="Dore J."/>
            <person name="Kohler A."/>
            <person name="Nagy L.G."/>
            <person name="Floudas D."/>
            <person name="Copeland A."/>
            <person name="Barry K.W."/>
            <person name="Cichocki N."/>
            <person name="Veneault-Fourrey C."/>
            <person name="LaButti K."/>
            <person name="Lindquist E.A."/>
            <person name="Lipzen A."/>
            <person name="Lundell T."/>
            <person name="Morin E."/>
            <person name="Murat C."/>
            <person name="Sun H."/>
            <person name="Tunlid A."/>
            <person name="Henrissat B."/>
            <person name="Grigoriev I.V."/>
            <person name="Hibbett D.S."/>
            <person name="Martin F."/>
            <person name="Nordberg H.P."/>
            <person name="Cantor M.N."/>
            <person name="Hua S.X."/>
        </authorList>
    </citation>
    <scope>NUCLEOTIDE SEQUENCE [LARGE SCALE GENOMIC DNA]</scope>
    <source>
        <strain evidence="2">h7</strain>
    </source>
</reference>
<dbReference type="Proteomes" id="UP000053424">
    <property type="component" value="Unassembled WGS sequence"/>
</dbReference>
<organism evidence="1 2">
    <name type="scientific">Hebeloma cylindrosporum</name>
    <dbReference type="NCBI Taxonomy" id="76867"/>
    <lineage>
        <taxon>Eukaryota</taxon>
        <taxon>Fungi</taxon>
        <taxon>Dikarya</taxon>
        <taxon>Basidiomycota</taxon>
        <taxon>Agaricomycotina</taxon>
        <taxon>Agaricomycetes</taxon>
        <taxon>Agaricomycetidae</taxon>
        <taxon>Agaricales</taxon>
        <taxon>Agaricineae</taxon>
        <taxon>Hymenogastraceae</taxon>
        <taxon>Hebeloma</taxon>
    </lineage>
</organism>
<dbReference type="OrthoDB" id="543156at2759"/>
<gene>
    <name evidence="1" type="ORF">M413DRAFT_449179</name>
</gene>
<dbReference type="Gene3D" id="3.40.50.880">
    <property type="match status" value="1"/>
</dbReference>
<dbReference type="PANTHER" id="PTHR43130:SF7">
    <property type="entry name" value="DJ-1_PFPI DOMAIN-CONTAINING PROTEIN"/>
    <property type="match status" value="1"/>
</dbReference>
<evidence type="ECO:0000313" key="2">
    <source>
        <dbReference type="Proteomes" id="UP000053424"/>
    </source>
</evidence>